<evidence type="ECO:0000313" key="1">
    <source>
        <dbReference type="EMBL" id="CAA9454017.1"/>
    </source>
</evidence>
<protein>
    <submittedName>
        <fullName evidence="1">Uncharacterized protein</fullName>
    </submittedName>
</protein>
<reference evidence="1" key="1">
    <citation type="submission" date="2020-02" db="EMBL/GenBank/DDBJ databases">
        <authorList>
            <person name="Meier V. D."/>
        </authorList>
    </citation>
    <scope>NUCLEOTIDE SEQUENCE</scope>
    <source>
        <strain evidence="1">AVDCRST_MAG02</strain>
    </source>
</reference>
<sequence length="46" mass="5356">MRHRRTILSGCYSHFGPLAEAPENIRQFVERVARELASDQETDRDP</sequence>
<name>A0A6J4QZ59_9ACTN</name>
<accession>A0A6J4QZ59</accession>
<organism evidence="1">
    <name type="scientific">uncultured Rubrobacteraceae bacterium</name>
    <dbReference type="NCBI Taxonomy" id="349277"/>
    <lineage>
        <taxon>Bacteria</taxon>
        <taxon>Bacillati</taxon>
        <taxon>Actinomycetota</taxon>
        <taxon>Rubrobacteria</taxon>
        <taxon>Rubrobacterales</taxon>
        <taxon>Rubrobacteraceae</taxon>
        <taxon>environmental samples</taxon>
    </lineage>
</organism>
<proteinExistence type="predicted"/>
<dbReference type="EMBL" id="CADCVH010000042">
    <property type="protein sequence ID" value="CAA9454017.1"/>
    <property type="molecule type" value="Genomic_DNA"/>
</dbReference>
<gene>
    <name evidence="1" type="ORF">AVDCRST_MAG02-1301</name>
</gene>
<dbReference type="AlphaFoldDB" id="A0A6J4QZ59"/>